<reference evidence="2" key="1">
    <citation type="journal article" date="2021" name="PeerJ">
        <title>Extensive microbial diversity within the chicken gut microbiome revealed by metagenomics and culture.</title>
        <authorList>
            <person name="Gilroy R."/>
            <person name="Ravi A."/>
            <person name="Getino M."/>
            <person name="Pursley I."/>
            <person name="Horton D.L."/>
            <person name="Alikhan N.F."/>
            <person name="Baker D."/>
            <person name="Gharbi K."/>
            <person name="Hall N."/>
            <person name="Watson M."/>
            <person name="Adriaenssens E.M."/>
            <person name="Foster-Nyarko E."/>
            <person name="Jarju S."/>
            <person name="Secka A."/>
            <person name="Antonio M."/>
            <person name="Oren A."/>
            <person name="Chaudhuri R.R."/>
            <person name="La Ragione R."/>
            <person name="Hildebrand F."/>
            <person name="Pallen M.J."/>
        </authorList>
    </citation>
    <scope>NUCLEOTIDE SEQUENCE</scope>
    <source>
        <strain evidence="2">ChiHjej11B10-19426</strain>
    </source>
</reference>
<organism evidence="2 3">
    <name type="scientific">Candidatus Tidjanibacter faecipullorum</name>
    <dbReference type="NCBI Taxonomy" id="2838766"/>
    <lineage>
        <taxon>Bacteria</taxon>
        <taxon>Pseudomonadati</taxon>
        <taxon>Bacteroidota</taxon>
        <taxon>Bacteroidia</taxon>
        <taxon>Bacteroidales</taxon>
        <taxon>Rikenellaceae</taxon>
        <taxon>Tidjanibacter</taxon>
    </lineage>
</organism>
<accession>A0A9D2IKY7</accession>
<dbReference type="PANTHER" id="PTHR43575:SF1">
    <property type="entry name" value="PROTEIN ABCI7, CHLOROPLASTIC"/>
    <property type="match status" value="1"/>
</dbReference>
<dbReference type="Pfam" id="PF01458">
    <property type="entry name" value="SUFBD_core"/>
    <property type="match status" value="1"/>
</dbReference>
<proteinExistence type="predicted"/>
<dbReference type="PANTHER" id="PTHR43575">
    <property type="entry name" value="PROTEIN ABCI7, CHLOROPLASTIC"/>
    <property type="match status" value="1"/>
</dbReference>
<dbReference type="SUPFAM" id="SSF101960">
    <property type="entry name" value="Stabilizer of iron transporter SufD"/>
    <property type="match status" value="1"/>
</dbReference>
<dbReference type="AlphaFoldDB" id="A0A9D2IKY7"/>
<name>A0A9D2IKY7_9BACT</name>
<feature type="domain" description="SUF system FeS cluster assembly SufBD core" evidence="1">
    <location>
        <begin position="60"/>
        <end position="272"/>
    </location>
</feature>
<dbReference type="Proteomes" id="UP000824014">
    <property type="component" value="Unassembled WGS sequence"/>
</dbReference>
<evidence type="ECO:0000313" key="3">
    <source>
        <dbReference type="Proteomes" id="UP000824014"/>
    </source>
</evidence>
<dbReference type="GO" id="GO:0016226">
    <property type="term" value="P:iron-sulfur cluster assembly"/>
    <property type="evidence" value="ECO:0007669"/>
    <property type="project" value="InterPro"/>
</dbReference>
<dbReference type="InterPro" id="IPR000825">
    <property type="entry name" value="SUF_FeS_clus_asmbl_SufBD_core"/>
</dbReference>
<dbReference type="InterPro" id="IPR055346">
    <property type="entry name" value="Fe-S_cluster_assembly_SufBD"/>
</dbReference>
<dbReference type="InterPro" id="IPR037284">
    <property type="entry name" value="SUF_FeS_clus_asmbl_SufBD_sf"/>
</dbReference>
<gene>
    <name evidence="2" type="ORF">H9816_03375</name>
</gene>
<evidence type="ECO:0000259" key="1">
    <source>
        <dbReference type="Pfam" id="PF01458"/>
    </source>
</evidence>
<dbReference type="EMBL" id="DXCC01000009">
    <property type="protein sequence ID" value="HIZ14938.1"/>
    <property type="molecule type" value="Genomic_DNA"/>
</dbReference>
<sequence length="304" mass="32187">MERASELIRIPDAVLVAGGESGLGRRASGVELRATDGCLSVTVSDAVVEAEPIVIAAGYGRVEVSVGKGAAVSLCFATEEGETHRTFAVGEHGSLRVAEVVTGRSVRADHETRLAAGARAELVTVELSDGEASLAYDTLLEGRGAEAVQAAIFMAGDGERKAVKVRVEHRVPECRSDVSVKGVASGTGFGSFDGMVYVAQDAQHTEAYQQSRNLVMGGRARILTSPQLEIYADDVKCSHGATVGQMNDEAVYYMRQRGLSEAEAKRLQLTGFVNEVVARIPEGALAERVLEAAAEKIVRLQQAE</sequence>
<reference evidence="2" key="2">
    <citation type="submission" date="2021-04" db="EMBL/GenBank/DDBJ databases">
        <authorList>
            <person name="Gilroy R."/>
        </authorList>
    </citation>
    <scope>NUCLEOTIDE SEQUENCE</scope>
    <source>
        <strain evidence="2">ChiHjej11B10-19426</strain>
    </source>
</reference>
<comment type="caution">
    <text evidence="2">The sequence shown here is derived from an EMBL/GenBank/DDBJ whole genome shotgun (WGS) entry which is preliminary data.</text>
</comment>
<protein>
    <submittedName>
        <fullName evidence="2">SufD family Fe-S cluster assembly protein</fullName>
    </submittedName>
</protein>
<evidence type="ECO:0000313" key="2">
    <source>
        <dbReference type="EMBL" id="HIZ14938.1"/>
    </source>
</evidence>